<proteinExistence type="predicted"/>
<dbReference type="InterPro" id="IPR036249">
    <property type="entry name" value="Thioredoxin-like_sf"/>
</dbReference>
<reference evidence="1" key="1">
    <citation type="submission" date="2018-06" db="EMBL/GenBank/DDBJ databases">
        <authorList>
            <person name="Zhirakovskaya E."/>
        </authorList>
    </citation>
    <scope>NUCLEOTIDE SEQUENCE</scope>
</reference>
<dbReference type="InterPro" id="IPR032801">
    <property type="entry name" value="PXL2A/B/C"/>
</dbReference>
<evidence type="ECO:0000313" key="1">
    <source>
        <dbReference type="EMBL" id="VAW00832.1"/>
    </source>
</evidence>
<gene>
    <name evidence="1" type="ORF">MNBD_ACTINO01-8</name>
</gene>
<dbReference type="EMBL" id="UOEI01000294">
    <property type="protein sequence ID" value="VAW00832.1"/>
    <property type="molecule type" value="Genomic_DNA"/>
</dbReference>
<dbReference type="Pfam" id="PF13911">
    <property type="entry name" value="AhpC-TSA_2"/>
    <property type="match status" value="1"/>
</dbReference>
<dbReference type="Gene3D" id="3.40.30.10">
    <property type="entry name" value="Glutaredoxin"/>
    <property type="match status" value="1"/>
</dbReference>
<accession>A0A3B0SE49</accession>
<evidence type="ECO:0008006" key="2">
    <source>
        <dbReference type="Google" id="ProtNLM"/>
    </source>
</evidence>
<protein>
    <recommendedName>
        <fullName evidence="2">Redoxin domain-containing protein</fullName>
    </recommendedName>
</protein>
<dbReference type="SUPFAM" id="SSF52833">
    <property type="entry name" value="Thioredoxin-like"/>
    <property type="match status" value="1"/>
</dbReference>
<sequence>MLSQLATVHSDIVERGGDVIGVAPAADYQATHLMETSIPFDLYLDPDHTLSERLDLGEQSLWSFLFNINAWWKYLSAFARHRRQGKVTQSYTVLPAVMVVDATGTLTYLHRGAGIADYPPLDEVLTALDQTIGA</sequence>
<organism evidence="1">
    <name type="scientific">hydrothermal vent metagenome</name>
    <dbReference type="NCBI Taxonomy" id="652676"/>
    <lineage>
        <taxon>unclassified sequences</taxon>
        <taxon>metagenomes</taxon>
        <taxon>ecological metagenomes</taxon>
    </lineage>
</organism>
<dbReference type="AlphaFoldDB" id="A0A3B0SE49"/>
<name>A0A3B0SE49_9ZZZZ</name>